<proteinExistence type="predicted"/>
<dbReference type="Pfam" id="PF07940">
    <property type="entry name" value="Hepar_II_III_C"/>
    <property type="match status" value="1"/>
</dbReference>
<organism evidence="3 4">
    <name type="scientific">Metabacillus sediminis</name>
    <dbReference type="NCBI Taxonomy" id="3117746"/>
    <lineage>
        <taxon>Bacteria</taxon>
        <taxon>Bacillati</taxon>
        <taxon>Bacillota</taxon>
        <taxon>Bacilli</taxon>
        <taxon>Bacillales</taxon>
        <taxon>Bacillaceae</taxon>
        <taxon>Metabacillus</taxon>
    </lineage>
</organism>
<reference evidence="3 4" key="1">
    <citation type="submission" date="2024-02" db="EMBL/GenBank/DDBJ databases">
        <title>Seven novel Bacillus-like species.</title>
        <authorList>
            <person name="Liu G."/>
        </authorList>
    </citation>
    <scope>NUCLEOTIDE SEQUENCE [LARGE SCALE GENOMIC DNA]</scope>
    <source>
        <strain evidence="3 4">FJAT-52054</strain>
    </source>
</reference>
<protein>
    <submittedName>
        <fullName evidence="3">Heparinase II/III family protein</fullName>
    </submittedName>
</protein>
<evidence type="ECO:0000313" key="3">
    <source>
        <dbReference type="EMBL" id="WXB95714.1"/>
    </source>
</evidence>
<dbReference type="RefSeq" id="WP_338777327.1">
    <property type="nucleotide sequence ID" value="NZ_CP147407.1"/>
</dbReference>
<dbReference type="Proteomes" id="UP001377337">
    <property type="component" value="Chromosome"/>
</dbReference>
<evidence type="ECO:0000313" key="4">
    <source>
        <dbReference type="Proteomes" id="UP001377337"/>
    </source>
</evidence>
<gene>
    <name evidence="3" type="ORF">WCV65_14230</name>
</gene>
<evidence type="ECO:0000256" key="1">
    <source>
        <dbReference type="ARBA" id="ARBA00004196"/>
    </source>
</evidence>
<dbReference type="Gene3D" id="2.70.98.70">
    <property type="match status" value="1"/>
</dbReference>
<evidence type="ECO:0000259" key="2">
    <source>
        <dbReference type="Pfam" id="PF07940"/>
    </source>
</evidence>
<accession>A0ABZ2NE75</accession>
<comment type="subcellular location">
    <subcellularLocation>
        <location evidence="1">Cell envelope</location>
    </subcellularLocation>
</comment>
<dbReference type="InterPro" id="IPR008929">
    <property type="entry name" value="Chondroitin_lyas"/>
</dbReference>
<dbReference type="EMBL" id="CP147407">
    <property type="protein sequence ID" value="WXB95714.1"/>
    <property type="molecule type" value="Genomic_DNA"/>
</dbReference>
<dbReference type="Gene3D" id="1.50.10.100">
    <property type="entry name" value="Chondroitin AC/alginate lyase"/>
    <property type="match status" value="1"/>
</dbReference>
<feature type="domain" description="Heparinase II/III-like C-terminal" evidence="2">
    <location>
        <begin position="429"/>
        <end position="606"/>
    </location>
</feature>
<dbReference type="SUPFAM" id="SSF48230">
    <property type="entry name" value="Chondroitin AC/alginate lyase"/>
    <property type="match status" value="1"/>
</dbReference>
<name>A0ABZ2NE75_9BACI</name>
<dbReference type="InterPro" id="IPR012480">
    <property type="entry name" value="Hepar_II_III_C"/>
</dbReference>
<keyword evidence="4" id="KW-1185">Reference proteome</keyword>
<sequence length="713" mass="80347">MSTGRFEVLDISTLAVGEKAEVKCFYYPEGMTPEIDTDAPELLSVSDGHLIAQKEGETFFTVKGNGETVRKKLKIIPSIKSNVSALNKKLLSLSPELMTDGFSAEACQKAISIAEEYLEERELLITYGKASHTMTVSIPLLQPNQLEDPPGYKEYPYWTMFSRRIEERIKGLSMAYCLTERKEFAEKINEYLLGLAGFTRWYEFPQRGSEGNLSNAHFLMGAAIGYDTIRHLLTERDARLIRNAILTHGIRPLAADFDNFDRHNIVCSKQCALLIGALVIWEEIPQTETYIEFAKKYLQVYLNEKSVSEETEGLLYTAVAVHHLLFASDAYRKKTGDKSLSSHMYFSRVLPDQFFWLMGAGNTPEHSNFSDSFHKLELSALMYFLASRNHNPAAKWYIQNFCKDSLEQLHYPVPSFQPLTPEKYYTRPYVKVFEPIGLAALRTGWGKEDSVLSFTSSRSARDHNHFDQNSVILNAGGEWLLTDPGYQDYVPGPGNEFTTGTIGHNSLLINGKGQSLRGGGAIVSHAARDGWGRVSGEAATSYGGRINGFRRTIIFSEKYGIYLIWDQVKKKNRHDRISYLFHTKSTIRSGGKQIITGESLPGKSLTIEGDHHAAEVLWPKERVKAVHKVYRGAEQYGTYLEAESSEETMLTVIIPRFYGKNSGCSFSWLKNENELKITKEGLFEACFVSLPDKESDSLKIRIAGDSNSENIIL</sequence>